<reference evidence="7 8" key="2">
    <citation type="journal article" date="2016" name="Appl. Microbiol. Biotechnol.">
        <title>Mutations improving production and secretion of extracellular lipase by Burkholderia glumae PG1.</title>
        <authorList>
            <person name="Knapp A."/>
            <person name="Voget S."/>
            <person name="Gao R."/>
            <person name="Zaburannyi N."/>
            <person name="Krysciak D."/>
            <person name="Breuer M."/>
            <person name="Hauer B."/>
            <person name="Streit W.R."/>
            <person name="Muller R."/>
            <person name="Daniel R."/>
            <person name="Jaeger K.E."/>
        </authorList>
    </citation>
    <scope>NUCLEOTIDE SEQUENCE [LARGE SCALE GENOMIC DNA]</scope>
    <source>
        <strain evidence="7 8">PG1</strain>
    </source>
</reference>
<dbReference type="KEGG" id="bgp:BGL_2c01670"/>
<dbReference type="Proteomes" id="UP000031838">
    <property type="component" value="Chromosome 2"/>
</dbReference>
<keyword evidence="7" id="KW-0456">Lyase</keyword>
<dbReference type="GO" id="GO:0019628">
    <property type="term" value="P:urate catabolic process"/>
    <property type="evidence" value="ECO:0007669"/>
    <property type="project" value="UniProtKB-UniPathway"/>
</dbReference>
<dbReference type="Pfam" id="PF01557">
    <property type="entry name" value="FAA_hydrolase"/>
    <property type="match status" value="1"/>
</dbReference>
<dbReference type="Gene3D" id="3.90.850.10">
    <property type="entry name" value="Fumarylacetoacetase-like, C-terminal domain"/>
    <property type="match status" value="1"/>
</dbReference>
<dbReference type="GO" id="GO:0050385">
    <property type="term" value="F:ureidoglycolate lyase activity"/>
    <property type="evidence" value="ECO:0007669"/>
    <property type="project" value="UniProtKB-EC"/>
</dbReference>
<dbReference type="GO" id="GO:0019752">
    <property type="term" value="P:carboxylic acid metabolic process"/>
    <property type="evidence" value="ECO:0007669"/>
    <property type="project" value="UniProtKB-ARBA"/>
</dbReference>
<dbReference type="PANTHER" id="PTHR42796:SF4">
    <property type="entry name" value="FUMARYLACETOACETATE HYDROLASE DOMAIN-CONTAINING PROTEIN 2A"/>
    <property type="match status" value="1"/>
</dbReference>
<comment type="cofactor">
    <cofactor evidence="1">
        <name>Mg(2+)</name>
        <dbReference type="ChEBI" id="CHEBI:18420"/>
    </cofactor>
</comment>
<evidence type="ECO:0000256" key="3">
    <source>
        <dbReference type="ARBA" id="ARBA00022723"/>
    </source>
</evidence>
<dbReference type="RefSeq" id="WP_042626937.1">
    <property type="nucleotide sequence ID" value="NZ_BSTO01000007.1"/>
</dbReference>
<dbReference type="InterPro" id="IPR051121">
    <property type="entry name" value="FAH"/>
</dbReference>
<proteinExistence type="inferred from homology"/>
<dbReference type="GO" id="GO:0016853">
    <property type="term" value="F:isomerase activity"/>
    <property type="evidence" value="ECO:0007669"/>
    <property type="project" value="UniProtKB-ARBA"/>
</dbReference>
<dbReference type="EC" id="4.3.2.3" evidence="7"/>
<name>A0A0B6RXZ3_BURPL</name>
<keyword evidence="4" id="KW-0378">Hydrolase</keyword>
<keyword evidence="8" id="KW-1185">Reference proteome</keyword>
<evidence type="ECO:0000256" key="5">
    <source>
        <dbReference type="ARBA" id="ARBA00022842"/>
    </source>
</evidence>
<keyword evidence="5" id="KW-0460">Magnesium</keyword>
<evidence type="ECO:0000256" key="4">
    <source>
        <dbReference type="ARBA" id="ARBA00022801"/>
    </source>
</evidence>
<dbReference type="UniPathway" id="UPA00394"/>
<evidence type="ECO:0000256" key="2">
    <source>
        <dbReference type="ARBA" id="ARBA00010211"/>
    </source>
</evidence>
<dbReference type="OrthoDB" id="9805307at2"/>
<comment type="similarity">
    <text evidence="2">Belongs to the FAH family.</text>
</comment>
<dbReference type="AlphaFoldDB" id="A0A0B6RXZ3"/>
<accession>A0A0B6RXZ3</accession>
<organism evidence="7 8">
    <name type="scientific">Burkholderia plantarii</name>
    <dbReference type="NCBI Taxonomy" id="41899"/>
    <lineage>
        <taxon>Bacteria</taxon>
        <taxon>Pseudomonadati</taxon>
        <taxon>Pseudomonadota</taxon>
        <taxon>Betaproteobacteria</taxon>
        <taxon>Burkholderiales</taxon>
        <taxon>Burkholderiaceae</taxon>
        <taxon>Burkholderia</taxon>
    </lineage>
</organism>
<dbReference type="FunFam" id="3.90.850.10:FF:000002">
    <property type="entry name" value="2-hydroxyhepta-2,4-diene-1,7-dioate isomerase"/>
    <property type="match status" value="1"/>
</dbReference>
<dbReference type="GO" id="GO:0046872">
    <property type="term" value="F:metal ion binding"/>
    <property type="evidence" value="ECO:0007669"/>
    <property type="project" value="UniProtKB-KW"/>
</dbReference>
<dbReference type="InterPro" id="IPR036663">
    <property type="entry name" value="Fumarylacetoacetase_C_sf"/>
</dbReference>
<gene>
    <name evidence="7" type="ORF">BGL_2c01670</name>
</gene>
<evidence type="ECO:0000313" key="7">
    <source>
        <dbReference type="EMBL" id="AJK48263.1"/>
    </source>
</evidence>
<evidence type="ECO:0000256" key="1">
    <source>
        <dbReference type="ARBA" id="ARBA00001946"/>
    </source>
</evidence>
<dbReference type="SUPFAM" id="SSF56529">
    <property type="entry name" value="FAH"/>
    <property type="match status" value="1"/>
</dbReference>
<dbReference type="InterPro" id="IPR011234">
    <property type="entry name" value="Fumarylacetoacetase-like_C"/>
</dbReference>
<dbReference type="PANTHER" id="PTHR42796">
    <property type="entry name" value="FUMARYLACETOACETATE HYDROLASE DOMAIN-CONTAINING PROTEIN 2A-RELATED"/>
    <property type="match status" value="1"/>
</dbReference>
<dbReference type="GO" id="GO:0016787">
    <property type="term" value="F:hydrolase activity"/>
    <property type="evidence" value="ECO:0007669"/>
    <property type="project" value="UniProtKB-KW"/>
</dbReference>
<protein>
    <submittedName>
        <fullName evidence="7">Putative ureidoglycolate lyase</fullName>
        <ecNumber evidence="7">4.3.2.3</ecNumber>
    </submittedName>
</protein>
<evidence type="ECO:0000259" key="6">
    <source>
        <dbReference type="Pfam" id="PF01557"/>
    </source>
</evidence>
<dbReference type="KEGG" id="bpla:bpln_2g01650"/>
<feature type="domain" description="Fumarylacetoacetase-like C-terminal" evidence="6">
    <location>
        <begin position="73"/>
        <end position="277"/>
    </location>
</feature>
<keyword evidence="3" id="KW-0479">Metal-binding</keyword>
<dbReference type="EMBL" id="CP002581">
    <property type="protein sequence ID" value="AJK48263.1"/>
    <property type="molecule type" value="Genomic_DNA"/>
</dbReference>
<dbReference type="HOGENOM" id="CLU_028458_3_4_4"/>
<sequence>MKLLRYGPIGQERPGALDRDGQLRDLSSLCDDFTPAFFADGGIERLRGVALETLPRVDGTPRIGACIAQPGNFIAIGLNYVQHAIETNAPIPAEPILFNKAPSCLSGPYDPVVLPKDSRKCDWEVEIALVIGKPALCVDEASALDHVAGYCVCNDVSEREMQLEHGGQWVKGKMFPSFGPLGPWLVTPDEAGDAQRLGLWLDLNGRRLQDSSTSDMIFSLARIVSYASHHVLLQPGDVITTGTPPGVGLGMQPEQYLKPGDVMELGVEGLGVQKQTVIAWEDSRFARGVK</sequence>
<reference evidence="8" key="1">
    <citation type="submission" date="2011-03" db="EMBL/GenBank/DDBJ databases">
        <authorList>
            <person name="Voget S."/>
            <person name="Streit W.R."/>
            <person name="Jaeger K.E."/>
            <person name="Daniel R."/>
        </authorList>
    </citation>
    <scope>NUCLEOTIDE SEQUENCE [LARGE SCALE GENOMIC DNA]</scope>
    <source>
        <strain evidence="8">PG1</strain>
    </source>
</reference>
<evidence type="ECO:0000313" key="8">
    <source>
        <dbReference type="Proteomes" id="UP000031838"/>
    </source>
</evidence>